<accession>A0A0R2CP21</accession>
<evidence type="ECO:0000256" key="1">
    <source>
        <dbReference type="SAM" id="SignalP"/>
    </source>
</evidence>
<dbReference type="AlphaFoldDB" id="A0A0R2CP21"/>
<comment type="caution">
    <text evidence="2">The sequence shown here is derived from an EMBL/GenBank/DDBJ whole genome shotgun (WGS) entry which is preliminary data.</text>
</comment>
<gene>
    <name evidence="2" type="ORF">FC56_GL000231</name>
</gene>
<protein>
    <recommendedName>
        <fullName evidence="4">D-alanyl-D-alanine carboxypeptidase</fullName>
    </recommendedName>
</protein>
<dbReference type="EMBL" id="AYZR01000008">
    <property type="protein sequence ID" value="KRM93519.1"/>
    <property type="molecule type" value="Genomic_DNA"/>
</dbReference>
<dbReference type="PATRIC" id="fig|1423802.4.peg.233"/>
<keyword evidence="1" id="KW-0732">Signal</keyword>
<proteinExistence type="predicted"/>
<evidence type="ECO:0000313" key="3">
    <source>
        <dbReference type="Proteomes" id="UP000051256"/>
    </source>
</evidence>
<evidence type="ECO:0000313" key="2">
    <source>
        <dbReference type="EMBL" id="KRM93519.1"/>
    </source>
</evidence>
<sequence length="252" mass="29059">MKEMNKKAIGFIMTGLMAVGVGMAAQQPQAHAAGYKWVKTKNYKNIPWHNKSNKTAYMYNWNHTKKLHNLKNYPHTTWYVSKSIKMVKGNKSGVFYKVTSGNKKVSGYVYRGYLVKGKYQAPSKNNDDNFVSDNPYIKSSYVPVILDVFKGTKFDNNMAKWNANYDPENPTMDPRTPEQRANTIDIMNVPTSDQIIAFKEHKITFREFLLKDLKEKGINPDNYAGYNIYATGYYPTPDEETLPSFYSIMLYK</sequence>
<evidence type="ECO:0008006" key="4">
    <source>
        <dbReference type="Google" id="ProtNLM"/>
    </source>
</evidence>
<reference evidence="2 3" key="1">
    <citation type="journal article" date="2015" name="Genome Announc.">
        <title>Expanding the biotechnology potential of lactobacilli through comparative genomics of 213 strains and associated genera.</title>
        <authorList>
            <person name="Sun Z."/>
            <person name="Harris H.M."/>
            <person name="McCann A."/>
            <person name="Guo C."/>
            <person name="Argimon S."/>
            <person name="Zhang W."/>
            <person name="Yang X."/>
            <person name="Jeffery I.B."/>
            <person name="Cooney J.C."/>
            <person name="Kagawa T.F."/>
            <person name="Liu W."/>
            <person name="Song Y."/>
            <person name="Salvetti E."/>
            <person name="Wrobel A."/>
            <person name="Rasinkangas P."/>
            <person name="Parkhill J."/>
            <person name="Rea M.C."/>
            <person name="O'Sullivan O."/>
            <person name="Ritari J."/>
            <person name="Douillard F.P."/>
            <person name="Paul Ross R."/>
            <person name="Yang R."/>
            <person name="Briner A.E."/>
            <person name="Felis G.E."/>
            <person name="de Vos W.M."/>
            <person name="Barrangou R."/>
            <person name="Klaenhammer T.R."/>
            <person name="Caufield P.W."/>
            <person name="Cui Y."/>
            <person name="Zhang H."/>
            <person name="O'Toole P.W."/>
        </authorList>
    </citation>
    <scope>NUCLEOTIDE SEQUENCE [LARGE SCALE GENOMIC DNA]</scope>
    <source>
        <strain evidence="2 3">DSM 24302</strain>
    </source>
</reference>
<feature type="signal peptide" evidence="1">
    <location>
        <begin position="1"/>
        <end position="32"/>
    </location>
</feature>
<feature type="chain" id="PRO_5006415791" description="D-alanyl-D-alanine carboxypeptidase" evidence="1">
    <location>
        <begin position="33"/>
        <end position="252"/>
    </location>
</feature>
<organism evidence="2 3">
    <name type="scientific">Lentilactobacillus senioris DSM 24302 = JCM 17472</name>
    <dbReference type="NCBI Taxonomy" id="1423802"/>
    <lineage>
        <taxon>Bacteria</taxon>
        <taxon>Bacillati</taxon>
        <taxon>Bacillota</taxon>
        <taxon>Bacilli</taxon>
        <taxon>Lactobacillales</taxon>
        <taxon>Lactobacillaceae</taxon>
        <taxon>Lentilactobacillus</taxon>
    </lineage>
</organism>
<name>A0A0R2CP21_9LACO</name>
<keyword evidence="3" id="KW-1185">Reference proteome</keyword>
<dbReference type="Proteomes" id="UP000051256">
    <property type="component" value="Unassembled WGS sequence"/>
</dbReference>